<dbReference type="GO" id="GO:0000228">
    <property type="term" value="C:nuclear chromosome"/>
    <property type="evidence" value="ECO:0007669"/>
    <property type="project" value="TreeGrafter"/>
</dbReference>
<feature type="domain" description="NDT80" evidence="4">
    <location>
        <begin position="284"/>
        <end position="549"/>
    </location>
</feature>
<proteinExistence type="predicted"/>
<dbReference type="PANTHER" id="PTHR35144:SF2">
    <property type="entry name" value="MEIOSIS-SPECIFIC TRANSCRIPTION FACTOR NDT80"/>
    <property type="match status" value="1"/>
</dbReference>
<accession>A0AAN8N503</accession>
<name>A0AAN8N503_9PEZI</name>
<feature type="compositionally biased region" description="Low complexity" evidence="3">
    <location>
        <begin position="175"/>
        <end position="191"/>
    </location>
</feature>
<comment type="caution">
    <text evidence="5">The sequence shown here is derived from an EMBL/GenBank/DDBJ whole genome shotgun (WGS) entry which is preliminary data.</text>
</comment>
<sequence length="723" mass="77490">MMTGPDESGSTQASTSAPGNEMGPITTPSTDGIAHPTTSIGSNSQDTTVAPNPGDSIPPSEGEGISPPPPPGGPAEARDAGIPPGQSLVDHPHPTLIEKISLADKTTTPPSGQLHEESRPRSEQSEIHIPTPSNQDHLTSGSTKAASPIHSAVLLSDIKNPEQETLNIHGKSHTHATTSPSSSSASHAGSLSNTLPALSRIVMPYGHTSDAGRPLSPPATQMDPTVPRPMGLPASPSFNRPEASHLESHHHHHHHHHHHRSSIDHSNLPTLPAIPSLARHRSSRSPSGARSPPLSDSSEGSIHLLPPLAMDQSSSSGHQATGPPLLDTEVLQKLVTPEGHIIRPEIHARIDKGFFLSDNDWTCYRRNYFSVGCSYSLYPQPSGGVFLQSHQGVEHVAGFAVKISAAVEGAGGKPVELVQHTPKRDKGPQIQPGIIKLIPQSANGNQFGGPLSGNGMKHGSEYDYNYSHSHLPHQPLNQAVYDRIQFKSATANNGKRRAAQQYYHLVVELYAEVVPANGEPDATYVLVAKRISAPMVVRGRSPGHYVDERKHRPTSAGPDGKGSGTQPSTPATSYAPGIGLPADHHSYYVKAAQPGVGADHEHYGHPLPSEGDQPAYSYYPQALNNPYDNRPNHAPFNGYYISGGVHDTFKGYQPVGISCTTYGDSTYGYIPTNGRSRVKNEGMYNSLSWPRDTPRVEYQRNHISDKLYSTESSSQHYPSLPTL</sequence>
<feature type="DNA-binding region" description="NDT80" evidence="2">
    <location>
        <begin position="284"/>
        <end position="549"/>
    </location>
</feature>
<keyword evidence="1 2" id="KW-0238">DNA-binding</keyword>
<dbReference type="Pfam" id="PF05224">
    <property type="entry name" value="NDT80_PhoG"/>
    <property type="match status" value="1"/>
</dbReference>
<dbReference type="GO" id="GO:0051321">
    <property type="term" value="P:meiotic cell cycle"/>
    <property type="evidence" value="ECO:0007669"/>
    <property type="project" value="TreeGrafter"/>
</dbReference>
<feature type="compositionally biased region" description="Basic residues" evidence="3">
    <location>
        <begin position="248"/>
        <end position="260"/>
    </location>
</feature>
<dbReference type="InterPro" id="IPR052605">
    <property type="entry name" value="Fungal_trans_regulator"/>
</dbReference>
<evidence type="ECO:0000256" key="3">
    <source>
        <dbReference type="SAM" id="MobiDB-lite"/>
    </source>
</evidence>
<feature type="region of interest" description="Disordered" evidence="3">
    <location>
        <begin position="205"/>
        <end position="324"/>
    </location>
</feature>
<dbReference type="PROSITE" id="PS51517">
    <property type="entry name" value="NDT80"/>
    <property type="match status" value="1"/>
</dbReference>
<protein>
    <recommendedName>
        <fullName evidence="4">NDT80 domain-containing protein</fullName>
    </recommendedName>
</protein>
<evidence type="ECO:0000256" key="1">
    <source>
        <dbReference type="ARBA" id="ARBA00023125"/>
    </source>
</evidence>
<organism evidence="5 6">
    <name type="scientific">Orbilia javanica</name>
    <dbReference type="NCBI Taxonomy" id="47235"/>
    <lineage>
        <taxon>Eukaryota</taxon>
        <taxon>Fungi</taxon>
        <taxon>Dikarya</taxon>
        <taxon>Ascomycota</taxon>
        <taxon>Pezizomycotina</taxon>
        <taxon>Orbiliomycetes</taxon>
        <taxon>Orbiliales</taxon>
        <taxon>Orbiliaceae</taxon>
        <taxon>Orbilia</taxon>
    </lineage>
</organism>
<evidence type="ECO:0000256" key="2">
    <source>
        <dbReference type="PROSITE-ProRule" id="PRU00850"/>
    </source>
</evidence>
<feature type="compositionally biased region" description="Polar residues" evidence="3">
    <location>
        <begin position="26"/>
        <end position="50"/>
    </location>
</feature>
<dbReference type="Proteomes" id="UP001313282">
    <property type="component" value="Unassembled WGS sequence"/>
</dbReference>
<keyword evidence="6" id="KW-1185">Reference proteome</keyword>
<feature type="compositionally biased region" description="Polar residues" evidence="3">
    <location>
        <begin position="131"/>
        <end position="145"/>
    </location>
</feature>
<dbReference type="Gene3D" id="2.60.40.1390">
    <property type="entry name" value="NDT80 DNA-binding domain"/>
    <property type="match status" value="1"/>
</dbReference>
<gene>
    <name evidence="5" type="ORF">TWF718_001006</name>
</gene>
<feature type="compositionally biased region" description="Low complexity" evidence="3">
    <location>
        <begin position="284"/>
        <end position="295"/>
    </location>
</feature>
<evidence type="ECO:0000313" key="5">
    <source>
        <dbReference type="EMBL" id="KAK6356666.1"/>
    </source>
</evidence>
<dbReference type="InterPro" id="IPR037141">
    <property type="entry name" value="NDT80_DNA-bd_dom_sf"/>
</dbReference>
<feature type="compositionally biased region" description="Basic and acidic residues" evidence="3">
    <location>
        <begin position="114"/>
        <end position="126"/>
    </location>
</feature>
<dbReference type="GO" id="GO:0003677">
    <property type="term" value="F:DNA binding"/>
    <property type="evidence" value="ECO:0007669"/>
    <property type="project" value="UniProtKB-KW"/>
</dbReference>
<dbReference type="GO" id="GO:0003700">
    <property type="term" value="F:DNA-binding transcription factor activity"/>
    <property type="evidence" value="ECO:0007669"/>
    <property type="project" value="UniProtKB-UniRule"/>
</dbReference>
<dbReference type="SUPFAM" id="SSF49417">
    <property type="entry name" value="p53-like transcription factors"/>
    <property type="match status" value="1"/>
</dbReference>
<dbReference type="InterPro" id="IPR008967">
    <property type="entry name" value="p53-like_TF_DNA-bd_sf"/>
</dbReference>
<reference evidence="5 6" key="1">
    <citation type="submission" date="2019-10" db="EMBL/GenBank/DDBJ databases">
        <authorList>
            <person name="Palmer J.M."/>
        </authorList>
    </citation>
    <scope>NUCLEOTIDE SEQUENCE [LARGE SCALE GENOMIC DNA]</scope>
    <source>
        <strain evidence="5 6">TWF718</strain>
    </source>
</reference>
<dbReference type="GO" id="GO:0045944">
    <property type="term" value="P:positive regulation of transcription by RNA polymerase II"/>
    <property type="evidence" value="ECO:0007669"/>
    <property type="project" value="TreeGrafter"/>
</dbReference>
<feature type="region of interest" description="Disordered" evidence="3">
    <location>
        <begin position="540"/>
        <end position="577"/>
    </location>
</feature>
<evidence type="ECO:0000259" key="4">
    <source>
        <dbReference type="PROSITE" id="PS51517"/>
    </source>
</evidence>
<evidence type="ECO:0000313" key="6">
    <source>
        <dbReference type="Proteomes" id="UP001313282"/>
    </source>
</evidence>
<feature type="compositionally biased region" description="Polar residues" evidence="3">
    <location>
        <begin position="8"/>
        <end position="18"/>
    </location>
</feature>
<feature type="region of interest" description="Disordered" evidence="3">
    <location>
        <begin position="1"/>
        <end position="147"/>
    </location>
</feature>
<dbReference type="AlphaFoldDB" id="A0AAN8N503"/>
<dbReference type="EMBL" id="JAVHNR010000001">
    <property type="protein sequence ID" value="KAK6356666.1"/>
    <property type="molecule type" value="Genomic_DNA"/>
</dbReference>
<dbReference type="InterPro" id="IPR024061">
    <property type="entry name" value="NDT80_DNA-bd_dom"/>
</dbReference>
<dbReference type="PANTHER" id="PTHR35144">
    <property type="entry name" value="MEIOSIS-SPECIFIC TRANSCRIPTION FACTOR NDT80"/>
    <property type="match status" value="1"/>
</dbReference>
<feature type="region of interest" description="Disordered" evidence="3">
    <location>
        <begin position="170"/>
        <end position="191"/>
    </location>
</feature>